<dbReference type="PROSITE" id="PS51900">
    <property type="entry name" value="CB"/>
    <property type="match status" value="1"/>
</dbReference>
<dbReference type="Gene3D" id="1.10.150.130">
    <property type="match status" value="1"/>
</dbReference>
<dbReference type="GO" id="GO:0005737">
    <property type="term" value="C:cytoplasm"/>
    <property type="evidence" value="ECO:0007669"/>
    <property type="project" value="UniProtKB-SubCell"/>
</dbReference>
<dbReference type="GO" id="GO:0009037">
    <property type="term" value="F:tyrosine-based site-specific recombinase activity"/>
    <property type="evidence" value="ECO:0007669"/>
    <property type="project" value="UniProtKB-UniRule"/>
</dbReference>
<evidence type="ECO:0000256" key="7">
    <source>
        <dbReference type="ARBA" id="ARBA00022829"/>
    </source>
</evidence>
<dbReference type="HAMAP" id="MF_01807">
    <property type="entry name" value="Recomb_XerD"/>
    <property type="match status" value="1"/>
</dbReference>
<dbReference type="GO" id="GO:0003677">
    <property type="term" value="F:DNA binding"/>
    <property type="evidence" value="ECO:0007669"/>
    <property type="project" value="UniProtKB-UniRule"/>
</dbReference>
<dbReference type="PANTHER" id="PTHR30349">
    <property type="entry name" value="PHAGE INTEGRASE-RELATED"/>
    <property type="match status" value="1"/>
</dbReference>
<dbReference type="Pfam" id="PF00589">
    <property type="entry name" value="Phage_integrase"/>
    <property type="match status" value="1"/>
</dbReference>
<comment type="caution">
    <text evidence="15">The sequence shown here is derived from an EMBL/GenBank/DDBJ whole genome shotgun (WGS) entry which is preliminary data.</text>
</comment>
<dbReference type="NCBIfam" id="NF040815">
    <property type="entry name" value="recomb_XerA_Arch"/>
    <property type="match status" value="1"/>
</dbReference>
<feature type="active site" evidence="12">
    <location>
        <position position="146"/>
    </location>
</feature>
<evidence type="ECO:0000256" key="11">
    <source>
        <dbReference type="ARBA" id="ARBA00023306"/>
    </source>
</evidence>
<evidence type="ECO:0000256" key="9">
    <source>
        <dbReference type="ARBA" id="ARBA00023125"/>
    </source>
</evidence>
<dbReference type="Gene3D" id="1.10.443.10">
    <property type="entry name" value="Intergrase catalytic core"/>
    <property type="match status" value="1"/>
</dbReference>
<dbReference type="NCBIfam" id="TIGR02225">
    <property type="entry name" value="recomb_XerD"/>
    <property type="match status" value="1"/>
</dbReference>
<keyword evidence="11 12" id="KW-0131">Cell cycle</keyword>
<dbReference type="InterPro" id="IPR050090">
    <property type="entry name" value="Tyrosine_recombinase_XerCD"/>
</dbReference>
<dbReference type="PANTHER" id="PTHR30349:SF81">
    <property type="entry name" value="TYROSINE RECOMBINASE XERC"/>
    <property type="match status" value="1"/>
</dbReference>
<dbReference type="InterPro" id="IPR011931">
    <property type="entry name" value="Recomb_XerC"/>
</dbReference>
<feature type="active site" evidence="12">
    <location>
        <position position="267"/>
    </location>
</feature>
<feature type="active site" evidence="12">
    <location>
        <position position="244"/>
    </location>
</feature>
<dbReference type="GO" id="GO:0006313">
    <property type="term" value="P:DNA transposition"/>
    <property type="evidence" value="ECO:0007669"/>
    <property type="project" value="UniProtKB-UniRule"/>
</dbReference>
<evidence type="ECO:0000256" key="8">
    <source>
        <dbReference type="ARBA" id="ARBA00022908"/>
    </source>
</evidence>
<feature type="active site" evidence="12">
    <location>
        <position position="170"/>
    </location>
</feature>
<feature type="active site" description="O-(3'-phospho-DNA)-tyrosine intermediate" evidence="12">
    <location>
        <position position="276"/>
    </location>
</feature>
<evidence type="ECO:0000256" key="3">
    <source>
        <dbReference type="ARBA" id="ARBA00010450"/>
    </source>
</evidence>
<keyword evidence="6 12" id="KW-0132">Cell division</keyword>
<keyword evidence="5 12" id="KW-0963">Cytoplasm</keyword>
<feature type="domain" description="Core-binding (CB)" evidence="14">
    <location>
        <begin position="1"/>
        <end position="85"/>
    </location>
</feature>
<keyword evidence="9 12" id="KW-0238">DNA-binding</keyword>
<dbReference type="AlphaFoldDB" id="A0A7C3CFK8"/>
<evidence type="ECO:0000256" key="12">
    <source>
        <dbReference type="HAMAP-Rule" id="MF_01807"/>
    </source>
</evidence>
<dbReference type="InterPro" id="IPR004107">
    <property type="entry name" value="Integrase_SAM-like_N"/>
</dbReference>
<proteinExistence type="inferred from homology"/>
<evidence type="ECO:0000256" key="10">
    <source>
        <dbReference type="ARBA" id="ARBA00023172"/>
    </source>
</evidence>
<organism evidence="15">
    <name type="scientific">Thermosulfurimonas dismutans</name>
    <dbReference type="NCBI Taxonomy" id="999894"/>
    <lineage>
        <taxon>Bacteria</taxon>
        <taxon>Pseudomonadati</taxon>
        <taxon>Thermodesulfobacteriota</taxon>
        <taxon>Thermodesulfobacteria</taxon>
        <taxon>Thermodesulfobacteriales</taxon>
        <taxon>Thermodesulfobacteriaceae</taxon>
        <taxon>Thermosulfurimonas</taxon>
    </lineage>
</organism>
<dbReference type="InterPro" id="IPR044068">
    <property type="entry name" value="CB"/>
</dbReference>
<evidence type="ECO:0000256" key="1">
    <source>
        <dbReference type="ARBA" id="ARBA00004496"/>
    </source>
</evidence>
<comment type="subunit">
    <text evidence="12">Forms a cyclic heterotetrameric complex composed of two molecules of XerC and two molecules of XerD.</text>
</comment>
<dbReference type="GO" id="GO:0051301">
    <property type="term" value="P:cell division"/>
    <property type="evidence" value="ECO:0007669"/>
    <property type="project" value="UniProtKB-UniRule"/>
</dbReference>
<dbReference type="PROSITE" id="PS51898">
    <property type="entry name" value="TYR_RECOMBINASE"/>
    <property type="match status" value="1"/>
</dbReference>
<dbReference type="NCBIfam" id="TIGR02224">
    <property type="entry name" value="recomb_XerC"/>
    <property type="match status" value="1"/>
</dbReference>
<evidence type="ECO:0000256" key="2">
    <source>
        <dbReference type="ARBA" id="ARBA00006657"/>
    </source>
</evidence>
<dbReference type="EMBL" id="DRMH01000034">
    <property type="protein sequence ID" value="HFC97427.1"/>
    <property type="molecule type" value="Genomic_DNA"/>
</dbReference>
<gene>
    <name evidence="12 15" type="primary">xerD</name>
    <name evidence="15" type="ORF">ENJ40_03070</name>
</gene>
<evidence type="ECO:0000256" key="6">
    <source>
        <dbReference type="ARBA" id="ARBA00022618"/>
    </source>
</evidence>
<dbReference type="SUPFAM" id="SSF56349">
    <property type="entry name" value="DNA breaking-rejoining enzymes"/>
    <property type="match status" value="1"/>
</dbReference>
<dbReference type="Proteomes" id="UP000886043">
    <property type="component" value="Unassembled WGS sequence"/>
</dbReference>
<dbReference type="InterPro" id="IPR010998">
    <property type="entry name" value="Integrase_recombinase_N"/>
</dbReference>
<feature type="domain" description="Tyr recombinase" evidence="13">
    <location>
        <begin position="106"/>
        <end position="289"/>
    </location>
</feature>
<evidence type="ECO:0000259" key="14">
    <source>
        <dbReference type="PROSITE" id="PS51900"/>
    </source>
</evidence>
<protein>
    <recommendedName>
        <fullName evidence="4 12">Tyrosine recombinase XerD</fullName>
    </recommendedName>
</protein>
<dbReference type="InterPro" id="IPR011010">
    <property type="entry name" value="DNA_brk_join_enz"/>
</dbReference>
<keyword evidence="7 12" id="KW-0159">Chromosome partition</keyword>
<name>A0A7C3CFK8_9BACT</name>
<evidence type="ECO:0000256" key="5">
    <source>
        <dbReference type="ARBA" id="ARBA00022490"/>
    </source>
</evidence>
<reference evidence="15" key="1">
    <citation type="journal article" date="2020" name="mSystems">
        <title>Genome- and Community-Level Interaction Insights into Carbon Utilization and Element Cycling Functions of Hydrothermarchaeota in Hydrothermal Sediment.</title>
        <authorList>
            <person name="Zhou Z."/>
            <person name="Liu Y."/>
            <person name="Xu W."/>
            <person name="Pan J."/>
            <person name="Luo Z.H."/>
            <person name="Li M."/>
        </authorList>
    </citation>
    <scope>NUCLEOTIDE SEQUENCE [LARGE SCALE GENOMIC DNA]</scope>
    <source>
        <strain evidence="15">HyVt-483</strain>
    </source>
</reference>
<dbReference type="CDD" id="cd00798">
    <property type="entry name" value="INT_XerDC_C"/>
    <property type="match status" value="1"/>
</dbReference>
<feature type="active site" evidence="12">
    <location>
        <position position="241"/>
    </location>
</feature>
<evidence type="ECO:0000313" key="15">
    <source>
        <dbReference type="EMBL" id="HFC97427.1"/>
    </source>
</evidence>
<sequence>MRSWVDEFLTYLELERNLSSHTLEAYARDLKDFQTFLQKEGGITPEEAGTEDILLFLEELKRRGLSSRTLARKLSALKSFYRFLELEERIEHNPLLLIEGPRLPRNLPKVLSVEEVERLLSAPDLSTPQGLRDRAMLETLYATGMRVSELVRLTFAQLNLSAGFVRIFGKGKRERLVPLGDLAREYLERYLREARPLLCGGKETPYVFLNRKGDPLTRQRFWQIIRDYARRAGITREISPHVLRHSFATHLLQGGADLRSVQMMLGHASLSTTQIYTHLHLRNLRAVHEKHHPRN</sequence>
<dbReference type="InterPro" id="IPR002104">
    <property type="entry name" value="Integrase_catalytic"/>
</dbReference>
<comment type="similarity">
    <text evidence="3 12">Belongs to the 'phage' integrase family. XerD subfamily.</text>
</comment>
<comment type="similarity">
    <text evidence="2">Belongs to the 'phage' integrase family. XerC subfamily.</text>
</comment>
<dbReference type="InterPro" id="IPR023009">
    <property type="entry name" value="Tyrosine_recombinase_XerC/XerD"/>
</dbReference>
<dbReference type="GO" id="GO:0007059">
    <property type="term" value="P:chromosome segregation"/>
    <property type="evidence" value="ECO:0007669"/>
    <property type="project" value="UniProtKB-UniRule"/>
</dbReference>
<keyword evidence="8 12" id="KW-0229">DNA integration</keyword>
<comment type="subcellular location">
    <subcellularLocation>
        <location evidence="1 12">Cytoplasm</location>
    </subcellularLocation>
</comment>
<dbReference type="NCBIfam" id="NF001399">
    <property type="entry name" value="PRK00283.1"/>
    <property type="match status" value="1"/>
</dbReference>
<dbReference type="HAMAP" id="MF_01808">
    <property type="entry name" value="Recomb_XerC_XerD"/>
    <property type="match status" value="1"/>
</dbReference>
<dbReference type="InterPro" id="IPR011932">
    <property type="entry name" value="Recomb_XerD"/>
</dbReference>
<keyword evidence="10 12" id="KW-0233">DNA recombination</keyword>
<accession>A0A7C3CFK8</accession>
<dbReference type="InterPro" id="IPR013762">
    <property type="entry name" value="Integrase-like_cat_sf"/>
</dbReference>
<evidence type="ECO:0000256" key="4">
    <source>
        <dbReference type="ARBA" id="ARBA00015810"/>
    </source>
</evidence>
<evidence type="ECO:0000259" key="13">
    <source>
        <dbReference type="PROSITE" id="PS51898"/>
    </source>
</evidence>
<comment type="function">
    <text evidence="12">Site-specific tyrosine recombinase, which acts by catalyzing the cutting and rejoining of the recombining DNA molecules. The XerC-XerD complex is essential to convert dimers of the bacterial chromosome into monomers to permit their segregation at cell division. It also contributes to the segregational stability of plasmids.</text>
</comment>
<dbReference type="Pfam" id="PF02899">
    <property type="entry name" value="Phage_int_SAM_1"/>
    <property type="match status" value="1"/>
</dbReference>